<keyword evidence="3" id="KW-1185">Reference proteome</keyword>
<feature type="compositionally biased region" description="Basic and acidic residues" evidence="1">
    <location>
        <begin position="19"/>
        <end position="29"/>
    </location>
</feature>
<dbReference type="Proteomes" id="UP000887116">
    <property type="component" value="Unassembled WGS sequence"/>
</dbReference>
<gene>
    <name evidence="2" type="ORF">TNCT_206111</name>
</gene>
<evidence type="ECO:0000313" key="3">
    <source>
        <dbReference type="Proteomes" id="UP000887116"/>
    </source>
</evidence>
<comment type="caution">
    <text evidence="2">The sequence shown here is derived from an EMBL/GenBank/DDBJ whole genome shotgun (WGS) entry which is preliminary data.</text>
</comment>
<reference evidence="2" key="1">
    <citation type="submission" date="2020-07" db="EMBL/GenBank/DDBJ databases">
        <title>Multicomponent nature underlies the extraordinary mechanical properties of spider dragline silk.</title>
        <authorList>
            <person name="Kono N."/>
            <person name="Nakamura H."/>
            <person name="Mori M."/>
            <person name="Yoshida Y."/>
            <person name="Ohtoshi R."/>
            <person name="Malay A.D."/>
            <person name="Moran D.A.P."/>
            <person name="Tomita M."/>
            <person name="Numata K."/>
            <person name="Arakawa K."/>
        </authorList>
    </citation>
    <scope>NUCLEOTIDE SEQUENCE</scope>
</reference>
<protein>
    <submittedName>
        <fullName evidence="2">Uncharacterized protein</fullName>
    </submittedName>
</protein>
<dbReference type="EMBL" id="BMAO01027806">
    <property type="protein sequence ID" value="GFR19702.1"/>
    <property type="molecule type" value="Genomic_DNA"/>
</dbReference>
<name>A0A8X6LT46_TRICU</name>
<organism evidence="2 3">
    <name type="scientific">Trichonephila clavata</name>
    <name type="common">Joro spider</name>
    <name type="synonym">Nephila clavata</name>
    <dbReference type="NCBI Taxonomy" id="2740835"/>
    <lineage>
        <taxon>Eukaryota</taxon>
        <taxon>Metazoa</taxon>
        <taxon>Ecdysozoa</taxon>
        <taxon>Arthropoda</taxon>
        <taxon>Chelicerata</taxon>
        <taxon>Arachnida</taxon>
        <taxon>Araneae</taxon>
        <taxon>Araneomorphae</taxon>
        <taxon>Entelegynae</taxon>
        <taxon>Araneoidea</taxon>
        <taxon>Nephilidae</taxon>
        <taxon>Trichonephila</taxon>
    </lineage>
</organism>
<evidence type="ECO:0000256" key="1">
    <source>
        <dbReference type="SAM" id="MobiDB-lite"/>
    </source>
</evidence>
<dbReference type="OrthoDB" id="10384583at2759"/>
<evidence type="ECO:0000313" key="2">
    <source>
        <dbReference type="EMBL" id="GFR19702.1"/>
    </source>
</evidence>
<proteinExistence type="predicted"/>
<accession>A0A8X6LT46</accession>
<dbReference type="AlphaFoldDB" id="A0A8X6LT46"/>
<sequence>MDLEDYEPQSGSSTSIGDGDGHQIFERSLKNHQGIPSHFQSGNEASNPRKGSAPLFLKENSKLTAKKKLPFPELLLNSSFLTREIPQ</sequence>
<feature type="region of interest" description="Disordered" evidence="1">
    <location>
        <begin position="1"/>
        <end position="55"/>
    </location>
</feature>